<evidence type="ECO:0000313" key="4">
    <source>
        <dbReference type="EMBL" id="SUD50978.1"/>
    </source>
</evidence>
<feature type="transmembrane region" description="Helical" evidence="1">
    <location>
        <begin position="30"/>
        <end position="51"/>
    </location>
</feature>
<dbReference type="Proteomes" id="UP001159292">
    <property type="component" value="Unassembled WGS sequence"/>
</dbReference>
<sequence>MRELEVMIGLIGLGFLLLMVGYSRRERDSGVLVMATGIVVMLATIGYKIYIELR</sequence>
<dbReference type="AlphaFoldDB" id="A0A061D2V7"/>
<dbReference type="Proteomes" id="UP000255303">
    <property type="component" value="Unassembled WGS sequence"/>
</dbReference>
<dbReference type="EMBL" id="JAOEET010000038">
    <property type="protein sequence ID" value="MDH0568428.1"/>
    <property type="molecule type" value="Genomic_DNA"/>
</dbReference>
<proteinExistence type="predicted"/>
<evidence type="ECO:0000313" key="2">
    <source>
        <dbReference type="EMBL" id="MDH0568428.1"/>
    </source>
</evidence>
<keyword evidence="1" id="KW-0472">Membrane</keyword>
<evidence type="ECO:0000256" key="1">
    <source>
        <dbReference type="SAM" id="Phobius"/>
    </source>
</evidence>
<reference evidence="6 7" key="1">
    <citation type="submission" date="2018-06" db="EMBL/GenBank/DDBJ databases">
        <authorList>
            <consortium name="Pathogen Informatics"/>
            <person name="Doyle S."/>
        </authorList>
    </citation>
    <scope>NUCLEOTIDE SEQUENCE [LARGE SCALE GENOMIC DNA]</scope>
    <source>
        <strain evidence="4 7">NCTC10692</strain>
        <strain evidence="5 6">NCTC10860</strain>
    </source>
</reference>
<dbReference type="EMBL" id="UGUW01000004">
    <property type="protein sequence ID" value="SUD58169.1"/>
    <property type="molecule type" value="Genomic_DNA"/>
</dbReference>
<gene>
    <name evidence="3" type="ORF">N5J11_19920</name>
    <name evidence="2" type="ORF">N7671_14575</name>
    <name evidence="4" type="ORF">NCTC10692_01413</name>
    <name evidence="5" type="ORF">NCTC10860_00402</name>
</gene>
<evidence type="ECO:0000313" key="7">
    <source>
        <dbReference type="Proteomes" id="UP000255303"/>
    </source>
</evidence>
<accession>A0A061D2V7</accession>
<evidence type="ECO:0000313" key="3">
    <source>
        <dbReference type="EMBL" id="MDH1341417.1"/>
    </source>
</evidence>
<keyword evidence="1" id="KW-1133">Transmembrane helix</keyword>
<keyword evidence="1" id="KW-0812">Transmembrane</keyword>
<reference evidence="2" key="2">
    <citation type="submission" date="2022-09" db="EMBL/GenBank/DDBJ databases">
        <title>Intensive care unit water sources are persistently colonized with multi-drug resistant bacteria and are the site of extensive horizontal gene transfer of antibiotic resistance genes.</title>
        <authorList>
            <person name="Diorio-Toth L."/>
        </authorList>
    </citation>
    <scope>NUCLEOTIDE SEQUENCE</scope>
    <source>
        <strain evidence="3">GD03704</strain>
        <strain evidence="2">GD04000</strain>
    </source>
</reference>
<dbReference type="EMBL" id="JAOCJE010000001">
    <property type="protein sequence ID" value="MDH1341417.1"/>
    <property type="molecule type" value="Genomic_DNA"/>
</dbReference>
<feature type="transmembrane region" description="Helical" evidence="1">
    <location>
        <begin position="6"/>
        <end position="23"/>
    </location>
</feature>
<dbReference type="EMBL" id="UGUV01000002">
    <property type="protein sequence ID" value="SUD50978.1"/>
    <property type="molecule type" value="Genomic_DNA"/>
</dbReference>
<evidence type="ECO:0000313" key="5">
    <source>
        <dbReference type="EMBL" id="SUD58169.1"/>
    </source>
</evidence>
<name>A0A061D2V7_ECTOL</name>
<accession>A0A379JR67</accession>
<dbReference type="Proteomes" id="UP000254084">
    <property type="component" value="Unassembled WGS sequence"/>
</dbReference>
<protein>
    <submittedName>
        <fullName evidence="4">Uncharacterized protein</fullName>
    </submittedName>
</protein>
<organism evidence="4 7">
    <name type="scientific">Ectopseudomonas oleovorans</name>
    <name type="common">Pseudomonas oleovorans</name>
    <dbReference type="NCBI Taxonomy" id="301"/>
    <lineage>
        <taxon>Bacteria</taxon>
        <taxon>Pseudomonadati</taxon>
        <taxon>Pseudomonadota</taxon>
        <taxon>Gammaproteobacteria</taxon>
        <taxon>Pseudomonadales</taxon>
        <taxon>Pseudomonadaceae</taxon>
        <taxon>Ectopseudomonas</taxon>
    </lineage>
</organism>
<dbReference type="RefSeq" id="WP_010563435.1">
    <property type="nucleotide sequence ID" value="NZ_CAURUH010000164.1"/>
</dbReference>
<dbReference type="Proteomes" id="UP001161697">
    <property type="component" value="Unassembled WGS sequence"/>
</dbReference>
<evidence type="ECO:0000313" key="6">
    <source>
        <dbReference type="Proteomes" id="UP000254084"/>
    </source>
</evidence>
<dbReference type="GeneID" id="78557672"/>